<dbReference type="AlphaFoldDB" id="A0A0H2R3V2"/>
<organism evidence="1 2">
    <name type="scientific">Schizopora paradoxa</name>
    <dbReference type="NCBI Taxonomy" id="27342"/>
    <lineage>
        <taxon>Eukaryota</taxon>
        <taxon>Fungi</taxon>
        <taxon>Dikarya</taxon>
        <taxon>Basidiomycota</taxon>
        <taxon>Agaricomycotina</taxon>
        <taxon>Agaricomycetes</taxon>
        <taxon>Hymenochaetales</taxon>
        <taxon>Schizoporaceae</taxon>
        <taxon>Schizopora</taxon>
    </lineage>
</organism>
<evidence type="ECO:0000313" key="1">
    <source>
        <dbReference type="EMBL" id="KLO06455.1"/>
    </source>
</evidence>
<gene>
    <name evidence="1" type="ORF">SCHPADRAFT_946071</name>
</gene>
<accession>A0A0H2R3V2</accession>
<reference evidence="1 2" key="1">
    <citation type="submission" date="2015-04" db="EMBL/GenBank/DDBJ databases">
        <title>Complete genome sequence of Schizopora paradoxa KUC8140, a cosmopolitan wood degrader in East Asia.</title>
        <authorList>
            <consortium name="DOE Joint Genome Institute"/>
            <person name="Min B."/>
            <person name="Park H."/>
            <person name="Jang Y."/>
            <person name="Kim J.-J."/>
            <person name="Kim K.H."/>
            <person name="Pangilinan J."/>
            <person name="Lipzen A."/>
            <person name="Riley R."/>
            <person name="Grigoriev I.V."/>
            <person name="Spatafora J.W."/>
            <person name="Choi I.-G."/>
        </authorList>
    </citation>
    <scope>NUCLEOTIDE SEQUENCE [LARGE SCALE GENOMIC DNA]</scope>
    <source>
        <strain evidence="1 2">KUC8140</strain>
    </source>
</reference>
<protein>
    <submittedName>
        <fullName evidence="1">Uncharacterized protein</fullName>
    </submittedName>
</protein>
<dbReference type="EMBL" id="KQ086205">
    <property type="protein sequence ID" value="KLO06455.1"/>
    <property type="molecule type" value="Genomic_DNA"/>
</dbReference>
<proteinExistence type="predicted"/>
<evidence type="ECO:0000313" key="2">
    <source>
        <dbReference type="Proteomes" id="UP000053477"/>
    </source>
</evidence>
<dbReference type="Proteomes" id="UP000053477">
    <property type="component" value="Unassembled WGS sequence"/>
</dbReference>
<name>A0A0H2R3V2_9AGAM</name>
<dbReference type="InParanoid" id="A0A0H2R3V2"/>
<keyword evidence="2" id="KW-1185">Reference proteome</keyword>
<sequence length="437" mass="50184">MTTYLNNFERRRHASLAKIKGYVVMQRPFFNGTKPCTVFAHSEAGPPGSFIGLPGDIFVMGSWSEDSTRYVKGVYDWIAVTPGARHPEEPHFVYQVDSEDLGNEGWFYKEYTEEDRQETVDADKKRLQRVAKRWEAIPKEARQKKQGEATINAILNGTLDLKHQSPPLYSVNPSPMDDDMIFSILGTELCEDEPGMDEGKYFETLKEPIIDHLPDEEYATKLEEVLVLSEVFEQQTILRLRPRTDLWHATWTYQPSGTISPLQINNFGFGRHVYEIGSSRTLWLFWPPTKHNVEAFAQVQYKEELDAGDLSSFECGFWKYSASNDEKNAHAFLLPPYFIFTTMAVIDYAYISVSAFPFDVHTSQLVQCMKLELELLKKGFIIGEYETPEMAIEAFECAVEGLIKKDSRDTAPNPIGLNNFLREFIYEIDVAKHLLEF</sequence>